<dbReference type="InterPro" id="IPR050769">
    <property type="entry name" value="NAT_camello-type"/>
</dbReference>
<evidence type="ECO:0000259" key="3">
    <source>
        <dbReference type="PROSITE" id="PS51186"/>
    </source>
</evidence>
<dbReference type="AlphaFoldDB" id="A0AAN7ZI40"/>
<dbReference type="PANTHER" id="PTHR13947">
    <property type="entry name" value="GNAT FAMILY N-ACETYLTRANSFERASE"/>
    <property type="match status" value="1"/>
</dbReference>
<dbReference type="PANTHER" id="PTHR13947:SF37">
    <property type="entry name" value="LD18367P"/>
    <property type="match status" value="1"/>
</dbReference>
<feature type="transmembrane region" description="Helical" evidence="2">
    <location>
        <begin position="66"/>
        <end position="86"/>
    </location>
</feature>
<dbReference type="GO" id="GO:0008080">
    <property type="term" value="F:N-acetyltransferase activity"/>
    <property type="evidence" value="ECO:0007669"/>
    <property type="project" value="InterPro"/>
</dbReference>
<evidence type="ECO:0000313" key="5">
    <source>
        <dbReference type="Proteomes" id="UP001329430"/>
    </source>
</evidence>
<dbReference type="InterPro" id="IPR016181">
    <property type="entry name" value="Acyl_CoA_acyltransferase"/>
</dbReference>
<dbReference type="PROSITE" id="PS51186">
    <property type="entry name" value="GNAT"/>
    <property type="match status" value="1"/>
</dbReference>
<keyword evidence="2" id="KW-0812">Transmembrane</keyword>
<keyword evidence="1" id="KW-0808">Transferase</keyword>
<proteinExistence type="predicted"/>
<evidence type="ECO:0000313" key="4">
    <source>
        <dbReference type="EMBL" id="KAK5641001.1"/>
    </source>
</evidence>
<accession>A0AAN7ZI40</accession>
<dbReference type="CDD" id="cd04301">
    <property type="entry name" value="NAT_SF"/>
    <property type="match status" value="1"/>
</dbReference>
<dbReference type="EMBL" id="JAVRBK010000007">
    <property type="protein sequence ID" value="KAK5641001.1"/>
    <property type="molecule type" value="Genomic_DNA"/>
</dbReference>
<dbReference type="InterPro" id="IPR000182">
    <property type="entry name" value="GNAT_dom"/>
</dbReference>
<gene>
    <name evidence="4" type="ORF">RI129_009548</name>
</gene>
<comment type="caution">
    <text evidence="4">The sequence shown here is derived from an EMBL/GenBank/DDBJ whole genome shotgun (WGS) entry which is preliminary data.</text>
</comment>
<feature type="domain" description="N-acetyltransferase" evidence="3">
    <location>
        <begin position="89"/>
        <end position="238"/>
    </location>
</feature>
<keyword evidence="2" id="KW-0472">Membrane</keyword>
<feature type="transmembrane region" description="Helical" evidence="2">
    <location>
        <begin position="42"/>
        <end position="60"/>
    </location>
</feature>
<protein>
    <recommendedName>
        <fullName evidence="3">N-acetyltransferase domain-containing protein</fullName>
    </recommendedName>
</protein>
<organism evidence="4 5">
    <name type="scientific">Pyrocoelia pectoralis</name>
    <dbReference type="NCBI Taxonomy" id="417401"/>
    <lineage>
        <taxon>Eukaryota</taxon>
        <taxon>Metazoa</taxon>
        <taxon>Ecdysozoa</taxon>
        <taxon>Arthropoda</taxon>
        <taxon>Hexapoda</taxon>
        <taxon>Insecta</taxon>
        <taxon>Pterygota</taxon>
        <taxon>Neoptera</taxon>
        <taxon>Endopterygota</taxon>
        <taxon>Coleoptera</taxon>
        <taxon>Polyphaga</taxon>
        <taxon>Elateriformia</taxon>
        <taxon>Elateroidea</taxon>
        <taxon>Lampyridae</taxon>
        <taxon>Lampyrinae</taxon>
        <taxon>Pyrocoelia</taxon>
    </lineage>
</organism>
<sequence>MPCVIIIREYKQTDFHAVYDVIRTAYLSNVFTTWCNGLTREITFQLIVMLAAILFIFLQIPLLYCLAAIPLVLLISYIAIYSSYLFKATELMQGKKPLQCWVAEACEPFMFMERPEDVSYNIVNAADCKGPFEMRNSKQTIIGTVAVSRHLMFENSVWLHRLAVHKRYRKKRVGRALVQVAQNWSRSLNYGTVEVGMSECQESARQLFANMGFELRQMYHQQLIGSALTLLIYQLSCDLANIKPEL</sequence>
<evidence type="ECO:0000256" key="1">
    <source>
        <dbReference type="ARBA" id="ARBA00022679"/>
    </source>
</evidence>
<dbReference type="Pfam" id="PF00583">
    <property type="entry name" value="Acetyltransf_1"/>
    <property type="match status" value="1"/>
</dbReference>
<evidence type="ECO:0000256" key="2">
    <source>
        <dbReference type="SAM" id="Phobius"/>
    </source>
</evidence>
<reference evidence="4 5" key="1">
    <citation type="journal article" date="2024" name="Insects">
        <title>An Improved Chromosome-Level Genome Assembly of the Firefly Pyrocoelia pectoralis.</title>
        <authorList>
            <person name="Fu X."/>
            <person name="Meyer-Rochow V.B."/>
            <person name="Ballantyne L."/>
            <person name="Zhu X."/>
        </authorList>
    </citation>
    <scope>NUCLEOTIDE SEQUENCE [LARGE SCALE GENOMIC DNA]</scope>
    <source>
        <strain evidence="4">XCY_ONT2</strain>
    </source>
</reference>
<dbReference type="SUPFAM" id="SSF55729">
    <property type="entry name" value="Acyl-CoA N-acyltransferases (Nat)"/>
    <property type="match status" value="1"/>
</dbReference>
<keyword evidence="5" id="KW-1185">Reference proteome</keyword>
<dbReference type="Proteomes" id="UP001329430">
    <property type="component" value="Chromosome 7"/>
</dbReference>
<dbReference type="Gene3D" id="3.40.630.30">
    <property type="match status" value="1"/>
</dbReference>
<name>A0AAN7ZI40_9COLE</name>
<keyword evidence="2" id="KW-1133">Transmembrane helix</keyword>